<feature type="non-terminal residue" evidence="1">
    <location>
        <position position="110"/>
    </location>
</feature>
<reference evidence="1" key="1">
    <citation type="submission" date="2018-05" db="EMBL/GenBank/DDBJ databases">
        <authorList>
            <person name="Lanie J.A."/>
            <person name="Ng W.-L."/>
            <person name="Kazmierczak K.M."/>
            <person name="Andrzejewski T.M."/>
            <person name="Davidsen T.M."/>
            <person name="Wayne K.J."/>
            <person name="Tettelin H."/>
            <person name="Glass J.I."/>
            <person name="Rusch D."/>
            <person name="Podicherti R."/>
            <person name="Tsui H.-C.T."/>
            <person name="Winkler M.E."/>
        </authorList>
    </citation>
    <scope>NUCLEOTIDE SEQUENCE</scope>
</reference>
<gene>
    <name evidence="1" type="ORF">METZ01_LOCUS487391</name>
</gene>
<dbReference type="SUPFAM" id="SSF53335">
    <property type="entry name" value="S-adenosyl-L-methionine-dependent methyltransferases"/>
    <property type="match status" value="1"/>
</dbReference>
<sequence length="110" mass="12553">MKVKLEQFIPGEMANLYMYPQSQKFNFSDGIEVENKIYKVLSHIKDKSVFSEELGCSFDDWASEYHFSRKRANLLRHIPFKRLDHVLELGAGCGAITRQLGETGAIITAV</sequence>
<dbReference type="Gene3D" id="3.40.50.150">
    <property type="entry name" value="Vaccinia Virus protein VP39"/>
    <property type="match status" value="1"/>
</dbReference>
<organism evidence="1">
    <name type="scientific">marine metagenome</name>
    <dbReference type="NCBI Taxonomy" id="408172"/>
    <lineage>
        <taxon>unclassified sequences</taxon>
        <taxon>metagenomes</taxon>
        <taxon>ecological metagenomes</taxon>
    </lineage>
</organism>
<dbReference type="InterPro" id="IPR029063">
    <property type="entry name" value="SAM-dependent_MTases_sf"/>
</dbReference>
<evidence type="ECO:0008006" key="2">
    <source>
        <dbReference type="Google" id="ProtNLM"/>
    </source>
</evidence>
<accession>A0A383CQB2</accession>
<dbReference type="EMBL" id="UINC01210876">
    <property type="protein sequence ID" value="SVE34537.1"/>
    <property type="molecule type" value="Genomic_DNA"/>
</dbReference>
<name>A0A383CQB2_9ZZZZ</name>
<evidence type="ECO:0000313" key="1">
    <source>
        <dbReference type="EMBL" id="SVE34537.1"/>
    </source>
</evidence>
<dbReference type="AlphaFoldDB" id="A0A383CQB2"/>
<protein>
    <recommendedName>
        <fullName evidence="2">Methyltransferase type 11 domain-containing protein</fullName>
    </recommendedName>
</protein>
<proteinExistence type="predicted"/>